<evidence type="ECO:0000313" key="3">
    <source>
        <dbReference type="Proteomes" id="UP000178735"/>
    </source>
</evidence>
<feature type="domain" description="HD" evidence="1">
    <location>
        <begin position="12"/>
        <end position="154"/>
    </location>
</feature>
<dbReference type="SUPFAM" id="SSF109604">
    <property type="entry name" value="HD-domain/PDEase-like"/>
    <property type="match status" value="1"/>
</dbReference>
<reference evidence="2 3" key="1">
    <citation type="journal article" date="2016" name="Nat. Commun.">
        <title>Thousands of microbial genomes shed light on interconnected biogeochemical processes in an aquifer system.</title>
        <authorList>
            <person name="Anantharaman K."/>
            <person name="Brown C.T."/>
            <person name="Hug L.A."/>
            <person name="Sharon I."/>
            <person name="Castelle C.J."/>
            <person name="Probst A.J."/>
            <person name="Thomas B.C."/>
            <person name="Singh A."/>
            <person name="Wilkins M.J."/>
            <person name="Karaoz U."/>
            <person name="Brodie E.L."/>
            <person name="Williams K.H."/>
            <person name="Hubbard S.S."/>
            <person name="Banfield J.F."/>
        </authorList>
    </citation>
    <scope>NUCLEOTIDE SEQUENCE [LARGE SCALE GENOMIC DNA]</scope>
</reference>
<comment type="caution">
    <text evidence="2">The sequence shown here is derived from an EMBL/GenBank/DDBJ whole genome shotgun (WGS) entry which is preliminary data.</text>
</comment>
<accession>A0A1F7WX54</accession>
<dbReference type="Proteomes" id="UP000178735">
    <property type="component" value="Unassembled WGS sequence"/>
</dbReference>
<evidence type="ECO:0000313" key="2">
    <source>
        <dbReference type="EMBL" id="OGM06999.1"/>
    </source>
</evidence>
<protein>
    <recommendedName>
        <fullName evidence="1">HD domain-containing protein</fullName>
    </recommendedName>
</protein>
<dbReference type="EMBL" id="MGFH01000050">
    <property type="protein sequence ID" value="OGM06999.1"/>
    <property type="molecule type" value="Genomic_DNA"/>
</dbReference>
<dbReference type="Gene3D" id="1.10.3210.10">
    <property type="entry name" value="Hypothetical protein af1432"/>
    <property type="match status" value="1"/>
</dbReference>
<name>A0A1F7WX54_9BACT</name>
<dbReference type="InterPro" id="IPR006674">
    <property type="entry name" value="HD_domain"/>
</dbReference>
<proteinExistence type="predicted"/>
<dbReference type="Pfam" id="PF01966">
    <property type="entry name" value="HD"/>
    <property type="match status" value="1"/>
</dbReference>
<dbReference type="AlphaFoldDB" id="A0A1F7WX54"/>
<dbReference type="STRING" id="1817813.A2008_10605"/>
<feature type="non-terminal residue" evidence="2">
    <location>
        <position position="1"/>
    </location>
</feature>
<evidence type="ECO:0000259" key="1">
    <source>
        <dbReference type="Pfam" id="PF01966"/>
    </source>
</evidence>
<organism evidence="2 3">
    <name type="scientific">Candidatus Wallbacteria bacterium GWC2_49_35</name>
    <dbReference type="NCBI Taxonomy" id="1817813"/>
    <lineage>
        <taxon>Bacteria</taxon>
        <taxon>Candidatus Walliibacteriota</taxon>
    </lineage>
</organism>
<gene>
    <name evidence="2" type="ORF">A2008_10605</name>
</gene>
<sequence length="349" mass="39196">FAATRNDHICTRIEHVNHVASVSHTISAFLGLNTGLAAAIATGHDLGHPPFGHSGEHIIAGIAKSLLNQSFWHEKNGLYSVDCLETLKDPQGFEKNLNLTYAVRDGIVSHCGEVDENAIFPREEAVALEGIESPGLYQPYTWEGCVVKISDKISYLGRDIEDALALDILSKAQIRELSGILKSALGRKAEVRELNNTVLMHDFIMDLCRSSSPDKGIRFSARYLDLINQVKRFNYKNIYFHKRLANYIKYAELVLDSIFGALKDLYSGTPTLEAARKNARRAPLLTKSFEEWILKYSNADESYRKENKLKNKILYDIGGEKDYLRAAVDFTACMTDHFAISVFNELISF</sequence>